<dbReference type="SUPFAM" id="SSF52218">
    <property type="entry name" value="Flavoproteins"/>
    <property type="match status" value="1"/>
</dbReference>
<accession>A0A6N7L2I1</accession>
<feature type="region of interest" description="Disordered" evidence="4">
    <location>
        <begin position="1"/>
        <end position="28"/>
    </location>
</feature>
<evidence type="ECO:0000313" key="6">
    <source>
        <dbReference type="EMBL" id="MQS16718.1"/>
    </source>
</evidence>
<dbReference type="Pfam" id="PF03358">
    <property type="entry name" value="FMN_red"/>
    <property type="match status" value="1"/>
</dbReference>
<dbReference type="InterPro" id="IPR029039">
    <property type="entry name" value="Flavoprotein-like_sf"/>
</dbReference>
<evidence type="ECO:0000313" key="7">
    <source>
        <dbReference type="Proteomes" id="UP000450000"/>
    </source>
</evidence>
<evidence type="ECO:0000256" key="2">
    <source>
        <dbReference type="ARBA" id="ARBA00022643"/>
    </source>
</evidence>
<feature type="compositionally biased region" description="Basic residues" evidence="4">
    <location>
        <begin position="1"/>
        <end position="18"/>
    </location>
</feature>
<evidence type="ECO:0000259" key="5">
    <source>
        <dbReference type="Pfam" id="PF03358"/>
    </source>
</evidence>
<proteinExistence type="predicted"/>
<keyword evidence="7" id="KW-1185">Reference proteome</keyword>
<evidence type="ECO:0000256" key="1">
    <source>
        <dbReference type="ARBA" id="ARBA00022630"/>
    </source>
</evidence>
<feature type="domain" description="NADPH-dependent FMN reductase-like" evidence="5">
    <location>
        <begin position="35"/>
        <end position="181"/>
    </location>
</feature>
<evidence type="ECO:0000256" key="4">
    <source>
        <dbReference type="SAM" id="MobiDB-lite"/>
    </source>
</evidence>
<dbReference type="EMBL" id="WBOF01000003">
    <property type="protein sequence ID" value="MQS16718.1"/>
    <property type="molecule type" value="Genomic_DNA"/>
</dbReference>
<dbReference type="PANTHER" id="PTHR43408:SF2">
    <property type="entry name" value="FMN REDUCTASE (NADPH)"/>
    <property type="match status" value="1"/>
</dbReference>
<comment type="caution">
    <text evidence="6">The sequence shown here is derived from an EMBL/GenBank/DDBJ whole genome shotgun (WGS) entry which is preliminary data.</text>
</comment>
<dbReference type="Proteomes" id="UP000450000">
    <property type="component" value="Unassembled WGS sequence"/>
</dbReference>
<dbReference type="PANTHER" id="PTHR43408">
    <property type="entry name" value="FMN REDUCTASE (NADPH)"/>
    <property type="match status" value="1"/>
</dbReference>
<name>A0A6N7L2I1_9ACTN</name>
<dbReference type="InterPro" id="IPR051814">
    <property type="entry name" value="NAD(P)H-dep_FMN_reductase"/>
</dbReference>
<reference evidence="6 7" key="1">
    <citation type="submission" date="2019-09" db="EMBL/GenBank/DDBJ databases">
        <title>Genome Sequences of Streptomyces kaniharaensis ATCC 21070.</title>
        <authorList>
            <person name="Zhu W."/>
            <person name="De Crecy-Lagard V."/>
            <person name="Richards N.G."/>
        </authorList>
    </citation>
    <scope>NUCLEOTIDE SEQUENCE [LARGE SCALE GENOMIC DNA]</scope>
    <source>
        <strain evidence="6 7">SF-557</strain>
    </source>
</reference>
<dbReference type="Gene3D" id="3.40.50.360">
    <property type="match status" value="1"/>
</dbReference>
<protein>
    <recommendedName>
        <fullName evidence="5">NADPH-dependent FMN reductase-like domain-containing protein</fullName>
    </recommendedName>
</protein>
<keyword evidence="3" id="KW-0560">Oxidoreductase</keyword>
<sequence>MPDRLRRRPRRGARRAAPPRRAEERLAGPRSGSVNLLLVAGTTARASSCRRLTALIAERADQTGRLTVGELDRSLLALPVLDPDRYVSGELLEDPAVAHLLKEVAAADAVVLVTPVQHGSLSGALKNTLDHLPDTALADRPVLIAATASALHNASGTCDHLRAVVRALGGWAVPTQLVVQRADLTEPGSLTALTSRIDQALDEVLRFATALGPAAHLGS</sequence>
<dbReference type="OrthoDB" id="9812295at2"/>
<dbReference type="InterPro" id="IPR005025">
    <property type="entry name" value="FMN_Rdtase-like_dom"/>
</dbReference>
<dbReference type="GO" id="GO:0016491">
    <property type="term" value="F:oxidoreductase activity"/>
    <property type="evidence" value="ECO:0007669"/>
    <property type="project" value="UniProtKB-KW"/>
</dbReference>
<keyword evidence="1" id="KW-0285">Flavoprotein</keyword>
<keyword evidence="2" id="KW-0288">FMN</keyword>
<organism evidence="6 7">
    <name type="scientific">Streptomyces kaniharaensis</name>
    <dbReference type="NCBI Taxonomy" id="212423"/>
    <lineage>
        <taxon>Bacteria</taxon>
        <taxon>Bacillati</taxon>
        <taxon>Actinomycetota</taxon>
        <taxon>Actinomycetes</taxon>
        <taxon>Kitasatosporales</taxon>
        <taxon>Streptomycetaceae</taxon>
        <taxon>Streptomyces</taxon>
    </lineage>
</organism>
<evidence type="ECO:0000256" key="3">
    <source>
        <dbReference type="ARBA" id="ARBA00023002"/>
    </source>
</evidence>
<gene>
    <name evidence="6" type="ORF">F7Q99_32155</name>
</gene>
<dbReference type="AlphaFoldDB" id="A0A6N7L2I1"/>